<organism evidence="1 2">
    <name type="scientific">Halalkalibaculum roseum</name>
    <dbReference type="NCBI Taxonomy" id="2709311"/>
    <lineage>
        <taxon>Bacteria</taxon>
        <taxon>Pseudomonadati</taxon>
        <taxon>Balneolota</taxon>
        <taxon>Balneolia</taxon>
        <taxon>Balneolales</taxon>
        <taxon>Balneolaceae</taxon>
        <taxon>Halalkalibaculum</taxon>
    </lineage>
</organism>
<comment type="caution">
    <text evidence="1">The sequence shown here is derived from an EMBL/GenBank/DDBJ whole genome shotgun (WGS) entry which is preliminary data.</text>
</comment>
<reference evidence="1 2" key="1">
    <citation type="submission" date="2020-02" db="EMBL/GenBank/DDBJ databases">
        <title>Balneolaceae bacterium YR4-1, complete genome.</title>
        <authorList>
            <person name="Li Y."/>
            <person name="Wu S."/>
        </authorList>
    </citation>
    <scope>NUCLEOTIDE SEQUENCE [LARGE SCALE GENOMIC DNA]</scope>
    <source>
        <strain evidence="1 2">YR4-1</strain>
    </source>
</reference>
<evidence type="ECO:0008006" key="3">
    <source>
        <dbReference type="Google" id="ProtNLM"/>
    </source>
</evidence>
<evidence type="ECO:0000313" key="2">
    <source>
        <dbReference type="Proteomes" id="UP000473278"/>
    </source>
</evidence>
<dbReference type="Proteomes" id="UP000473278">
    <property type="component" value="Unassembled WGS sequence"/>
</dbReference>
<dbReference type="EMBL" id="JAALLT010000002">
    <property type="protein sequence ID" value="NGP76373.1"/>
    <property type="molecule type" value="Genomic_DNA"/>
</dbReference>
<name>A0A6M1T7X0_9BACT</name>
<evidence type="ECO:0000313" key="1">
    <source>
        <dbReference type="EMBL" id="NGP76373.1"/>
    </source>
</evidence>
<gene>
    <name evidence="1" type="ORF">G3570_07005</name>
</gene>
<protein>
    <recommendedName>
        <fullName evidence="3">Type IV pilus assembly protein PilO</fullName>
    </recommendedName>
</protein>
<dbReference type="InterPro" id="IPR014717">
    <property type="entry name" value="Transl_elong_EF1B/ribsomal_bS6"/>
</dbReference>
<dbReference type="Gene3D" id="3.30.70.60">
    <property type="match status" value="1"/>
</dbReference>
<proteinExistence type="predicted"/>
<sequence>MSYAVRNSLILLVVLILFVGGGWSYFYFVQNPEIEKLEQQVSEKSQELREKRAIANRYSIVLEQFENATFFINNFEKTLYTDSNEDKVFDFMNTLNTGNSYTDFAFSFNDSTAQGPYGIMSMNISGEGYYRYLVNFIRKLEYSKPLNKVVELDVTPINDLENYGRVSYSYRLQSYYNRGTEFGSPSMDISSPTYTSLHNPFFPLIRDIEPNEEDLTNIEASELLALSSNRVFLLDQNGELQKIRLGEEVYLGNLTNINLSEGSATFQLNKGGIIERITLEVNNENEEQ</sequence>
<accession>A0A6M1T7X0</accession>
<dbReference type="AlphaFoldDB" id="A0A6M1T7X0"/>
<keyword evidence="2" id="KW-1185">Reference proteome</keyword>